<evidence type="ECO:0000313" key="4">
    <source>
        <dbReference type="Proteomes" id="UP000574369"/>
    </source>
</evidence>
<dbReference type="Pfam" id="PF05229">
    <property type="entry name" value="SCPU"/>
    <property type="match status" value="1"/>
</dbReference>
<dbReference type="SUPFAM" id="SSF49401">
    <property type="entry name" value="Bacterial adhesins"/>
    <property type="match status" value="1"/>
</dbReference>
<proteinExistence type="predicted"/>
<gene>
    <name evidence="3" type="ORF">FHS28_002984</name>
</gene>
<dbReference type="Gene3D" id="2.60.40.1090">
    <property type="entry name" value="Fimbrial-type adhesion domain"/>
    <property type="match status" value="1"/>
</dbReference>
<dbReference type="InterPro" id="IPR007893">
    <property type="entry name" value="Spore_coat_U/FanG"/>
</dbReference>
<dbReference type="RefSeq" id="WP_221193988.1">
    <property type="nucleotide sequence ID" value="NZ_JACHXO010000005.1"/>
</dbReference>
<dbReference type="InterPro" id="IPR053167">
    <property type="entry name" value="Spore_coat_component"/>
</dbReference>
<dbReference type="InterPro" id="IPR008966">
    <property type="entry name" value="Adhesion_dom_sf"/>
</dbReference>
<feature type="signal peptide" evidence="1">
    <location>
        <begin position="1"/>
        <end position="39"/>
    </location>
</feature>
<organism evidence="3 4">
    <name type="scientific">Roseateles terrae</name>
    <dbReference type="NCBI Taxonomy" id="431060"/>
    <lineage>
        <taxon>Bacteria</taxon>
        <taxon>Pseudomonadati</taxon>
        <taxon>Pseudomonadota</taxon>
        <taxon>Betaproteobacteria</taxon>
        <taxon>Burkholderiales</taxon>
        <taxon>Sphaerotilaceae</taxon>
        <taxon>Roseateles</taxon>
    </lineage>
</organism>
<feature type="chain" id="PRO_5046540796" evidence="1">
    <location>
        <begin position="40"/>
        <end position="185"/>
    </location>
</feature>
<protein>
    <submittedName>
        <fullName evidence="3">Spore coat protein U-like protein</fullName>
    </submittedName>
</protein>
<sequence>MSNVRTARHRPTTLATRLMQGSVLLVGLGLVCLARQADAATPVTATFPVTATVTSACTVSGSSLNFGSAIDPLSVSTPLDATSTLTVTCSSTTPYTVSLSAGANAGGASNFASRTMKSGSDTLAYQLYLDSGRATVWGDGTASSSAKNGTGTGTAQSLTVYGRLPSLANVVPGSYTDTVTVTISY</sequence>
<accession>A0ABR6GTZ8</accession>
<evidence type="ECO:0000259" key="2">
    <source>
        <dbReference type="Pfam" id="PF05229"/>
    </source>
</evidence>
<comment type="caution">
    <text evidence="3">The sequence shown here is derived from an EMBL/GenBank/DDBJ whole genome shotgun (WGS) entry which is preliminary data.</text>
</comment>
<evidence type="ECO:0000256" key="1">
    <source>
        <dbReference type="SAM" id="SignalP"/>
    </source>
</evidence>
<name>A0ABR6GTZ8_9BURK</name>
<reference evidence="3 4" key="1">
    <citation type="submission" date="2020-08" db="EMBL/GenBank/DDBJ databases">
        <title>Genomic Encyclopedia of Type Strains, Phase III (KMG-III): the genomes of soil and plant-associated and newly described type strains.</title>
        <authorList>
            <person name="Whitman W."/>
        </authorList>
    </citation>
    <scope>NUCLEOTIDE SEQUENCE [LARGE SCALE GENOMIC DNA]</scope>
    <source>
        <strain evidence="3 4">CECT 7247</strain>
    </source>
</reference>
<dbReference type="Proteomes" id="UP000574369">
    <property type="component" value="Unassembled WGS sequence"/>
</dbReference>
<dbReference type="InterPro" id="IPR036937">
    <property type="entry name" value="Adhesion_dom_fimbrial_sf"/>
</dbReference>
<dbReference type="SMART" id="SM00972">
    <property type="entry name" value="SCPU"/>
    <property type="match status" value="1"/>
</dbReference>
<evidence type="ECO:0000313" key="3">
    <source>
        <dbReference type="EMBL" id="MBB3195578.1"/>
    </source>
</evidence>
<dbReference type="PANTHER" id="PTHR37089">
    <property type="entry name" value="PROTEIN U-RELATED"/>
    <property type="match status" value="1"/>
</dbReference>
<keyword evidence="4" id="KW-1185">Reference proteome</keyword>
<feature type="domain" description="Spore coat protein U/FanG" evidence="2">
    <location>
        <begin position="44"/>
        <end position="182"/>
    </location>
</feature>
<dbReference type="EMBL" id="JACHXO010000005">
    <property type="protein sequence ID" value="MBB3195578.1"/>
    <property type="molecule type" value="Genomic_DNA"/>
</dbReference>
<keyword evidence="1" id="KW-0732">Signal</keyword>